<keyword evidence="2" id="KW-1185">Reference proteome</keyword>
<dbReference type="Proteomes" id="UP000077266">
    <property type="component" value="Unassembled WGS sequence"/>
</dbReference>
<evidence type="ECO:0000313" key="1">
    <source>
        <dbReference type="EMBL" id="KZV98652.1"/>
    </source>
</evidence>
<proteinExistence type="predicted"/>
<sequence>MDVSAYTPDWDTLKEVVEAMHRYAIPPPPPTDPLFALLLSHVHRPGGAQDVYALSAQFGPNALAVASSEHLLSLDLSTVSDEWADRCGAIYLKRLFFLHLGRIQALKRIVLVPLTPHTPMAGCNRDEQQHNVLRPWMFATAQLVAEAKADLSPSLIEGRLNPVVYRSSCSKCAEVMSARIKAITQEWSNVKRKRSFRFRHR</sequence>
<dbReference type="STRING" id="1314781.A0A165M211"/>
<dbReference type="EMBL" id="KV425916">
    <property type="protein sequence ID" value="KZV98652.1"/>
    <property type="molecule type" value="Genomic_DNA"/>
</dbReference>
<evidence type="ECO:0000313" key="2">
    <source>
        <dbReference type="Proteomes" id="UP000077266"/>
    </source>
</evidence>
<organism evidence="1 2">
    <name type="scientific">Exidia glandulosa HHB12029</name>
    <dbReference type="NCBI Taxonomy" id="1314781"/>
    <lineage>
        <taxon>Eukaryota</taxon>
        <taxon>Fungi</taxon>
        <taxon>Dikarya</taxon>
        <taxon>Basidiomycota</taxon>
        <taxon>Agaricomycotina</taxon>
        <taxon>Agaricomycetes</taxon>
        <taxon>Auriculariales</taxon>
        <taxon>Exidiaceae</taxon>
        <taxon>Exidia</taxon>
    </lineage>
</organism>
<dbReference type="OrthoDB" id="3265815at2759"/>
<gene>
    <name evidence="1" type="ORF">EXIGLDRAFT_727373</name>
</gene>
<protein>
    <submittedName>
        <fullName evidence="1">Uncharacterized protein</fullName>
    </submittedName>
</protein>
<name>A0A165M211_EXIGL</name>
<dbReference type="InParanoid" id="A0A165M211"/>
<accession>A0A165M211</accession>
<dbReference type="AlphaFoldDB" id="A0A165M211"/>
<reference evidence="1 2" key="1">
    <citation type="journal article" date="2016" name="Mol. Biol. Evol.">
        <title>Comparative Genomics of Early-Diverging Mushroom-Forming Fungi Provides Insights into the Origins of Lignocellulose Decay Capabilities.</title>
        <authorList>
            <person name="Nagy L.G."/>
            <person name="Riley R."/>
            <person name="Tritt A."/>
            <person name="Adam C."/>
            <person name="Daum C."/>
            <person name="Floudas D."/>
            <person name="Sun H."/>
            <person name="Yadav J.S."/>
            <person name="Pangilinan J."/>
            <person name="Larsson K.H."/>
            <person name="Matsuura K."/>
            <person name="Barry K."/>
            <person name="Labutti K."/>
            <person name="Kuo R."/>
            <person name="Ohm R.A."/>
            <person name="Bhattacharya S.S."/>
            <person name="Shirouzu T."/>
            <person name="Yoshinaga Y."/>
            <person name="Martin F.M."/>
            <person name="Grigoriev I.V."/>
            <person name="Hibbett D.S."/>
        </authorList>
    </citation>
    <scope>NUCLEOTIDE SEQUENCE [LARGE SCALE GENOMIC DNA]</scope>
    <source>
        <strain evidence="1 2">HHB12029</strain>
    </source>
</reference>